<feature type="chain" id="PRO_5044259662" evidence="1">
    <location>
        <begin position="23"/>
        <end position="166"/>
    </location>
</feature>
<sequence>MSKYSLILLSALLGCLVSGGSAGTIGVDRSAFQVVKDIHIFAAQHPGLKIQALEKQIVPGKARAGSLSVRYNLGARISSDTLVFQTADTLEFPRAQDVSVQLNYPEKSGDSGAALSYVELICTQDAYDGNAYVVAGGIGQRFISIVLEAKNTKNFSYQALYYGQWI</sequence>
<dbReference type="GeneID" id="108010435"/>
<dbReference type="RefSeq" id="XP_016930784.1">
    <property type="nucleotide sequence ID" value="XM_017075295.4"/>
</dbReference>
<evidence type="ECO:0000313" key="3">
    <source>
        <dbReference type="RefSeq" id="XP_016930784.1"/>
    </source>
</evidence>
<evidence type="ECO:0000313" key="2">
    <source>
        <dbReference type="Proteomes" id="UP001652628"/>
    </source>
</evidence>
<proteinExistence type="predicted"/>
<dbReference type="Proteomes" id="UP001652628">
    <property type="component" value="Chromosome X"/>
</dbReference>
<accession>A0AB39Z9U1</accession>
<keyword evidence="1" id="KW-0732">Signal</keyword>
<organism evidence="2 3">
    <name type="scientific">Drosophila suzukii</name>
    <name type="common">Spotted-wing drosophila fruit fly</name>
    <dbReference type="NCBI Taxonomy" id="28584"/>
    <lineage>
        <taxon>Eukaryota</taxon>
        <taxon>Metazoa</taxon>
        <taxon>Ecdysozoa</taxon>
        <taxon>Arthropoda</taxon>
        <taxon>Hexapoda</taxon>
        <taxon>Insecta</taxon>
        <taxon>Pterygota</taxon>
        <taxon>Neoptera</taxon>
        <taxon>Endopterygota</taxon>
        <taxon>Diptera</taxon>
        <taxon>Brachycera</taxon>
        <taxon>Muscomorpha</taxon>
        <taxon>Ephydroidea</taxon>
        <taxon>Drosophilidae</taxon>
        <taxon>Drosophila</taxon>
        <taxon>Sophophora</taxon>
    </lineage>
</organism>
<gene>
    <name evidence="3" type="primary">LOC108010435</name>
</gene>
<evidence type="ECO:0000256" key="1">
    <source>
        <dbReference type="SAM" id="SignalP"/>
    </source>
</evidence>
<protein>
    <submittedName>
        <fullName evidence="3">Uncharacterized protein</fullName>
    </submittedName>
</protein>
<dbReference type="PROSITE" id="PS51257">
    <property type="entry name" value="PROKAR_LIPOPROTEIN"/>
    <property type="match status" value="1"/>
</dbReference>
<reference evidence="3" key="1">
    <citation type="submission" date="2025-08" db="UniProtKB">
        <authorList>
            <consortium name="RefSeq"/>
        </authorList>
    </citation>
    <scope>IDENTIFICATION</scope>
</reference>
<feature type="signal peptide" evidence="1">
    <location>
        <begin position="1"/>
        <end position="22"/>
    </location>
</feature>
<keyword evidence="2" id="KW-1185">Reference proteome</keyword>
<dbReference type="InterPro" id="IPR031734">
    <property type="entry name" value="MBF2"/>
</dbReference>
<dbReference type="AlphaFoldDB" id="A0AB39Z9U1"/>
<dbReference type="Pfam" id="PF15868">
    <property type="entry name" value="MBF2"/>
    <property type="match status" value="1"/>
</dbReference>
<name>A0AB39Z9U1_DROSZ</name>